<dbReference type="Gene3D" id="3.40.30.10">
    <property type="entry name" value="Glutaredoxin"/>
    <property type="match status" value="1"/>
</dbReference>
<dbReference type="Proteomes" id="UP001593833">
    <property type="component" value="Unassembled WGS sequence"/>
</dbReference>
<feature type="domain" description="Thioredoxin" evidence="3">
    <location>
        <begin position="33"/>
        <end position="160"/>
    </location>
</feature>
<keyword evidence="5" id="KW-1185">Reference proteome</keyword>
<dbReference type="EMBL" id="JBHPKH010000014">
    <property type="protein sequence ID" value="MFC1572397.1"/>
    <property type="molecule type" value="Genomic_DNA"/>
</dbReference>
<dbReference type="PANTHER" id="PTHR45663">
    <property type="entry name" value="GEO12009P1"/>
    <property type="match status" value="1"/>
</dbReference>
<gene>
    <name evidence="4" type="ORF">ACFL6M_02250</name>
</gene>
<organism evidence="4 5">
    <name type="scientific">Eiseniibacteriota bacterium</name>
    <dbReference type="NCBI Taxonomy" id="2212470"/>
    <lineage>
        <taxon>Bacteria</taxon>
        <taxon>Candidatus Eiseniibacteriota</taxon>
    </lineage>
</organism>
<comment type="caution">
    <text evidence="4">The sequence shown here is derived from an EMBL/GenBank/DDBJ whole genome shotgun (WGS) entry which is preliminary data.</text>
</comment>
<dbReference type="SUPFAM" id="SSF52833">
    <property type="entry name" value="Thioredoxin-like"/>
    <property type="match status" value="1"/>
</dbReference>
<evidence type="ECO:0000259" key="3">
    <source>
        <dbReference type="PROSITE" id="PS51352"/>
    </source>
</evidence>
<dbReference type="Pfam" id="PF00085">
    <property type="entry name" value="Thioredoxin"/>
    <property type="match status" value="1"/>
</dbReference>
<feature type="region of interest" description="Disordered" evidence="1">
    <location>
        <begin position="29"/>
        <end position="56"/>
    </location>
</feature>
<dbReference type="PANTHER" id="PTHR45663:SF11">
    <property type="entry name" value="GEO12009P1"/>
    <property type="match status" value="1"/>
</dbReference>
<accession>A0ABV6YJ85</accession>
<evidence type="ECO:0000313" key="4">
    <source>
        <dbReference type="EMBL" id="MFC1572397.1"/>
    </source>
</evidence>
<dbReference type="InterPro" id="IPR036249">
    <property type="entry name" value="Thioredoxin-like_sf"/>
</dbReference>
<keyword evidence="2" id="KW-0472">Membrane</keyword>
<evidence type="ECO:0000256" key="1">
    <source>
        <dbReference type="SAM" id="MobiDB-lite"/>
    </source>
</evidence>
<feature type="transmembrane region" description="Helical" evidence="2">
    <location>
        <begin position="7"/>
        <end position="23"/>
    </location>
</feature>
<evidence type="ECO:0000256" key="2">
    <source>
        <dbReference type="SAM" id="Phobius"/>
    </source>
</evidence>
<reference evidence="4 5" key="1">
    <citation type="submission" date="2024-09" db="EMBL/GenBank/DDBJ databases">
        <authorList>
            <person name="D'Angelo T."/>
        </authorList>
    </citation>
    <scope>NUCLEOTIDE SEQUENCE [LARGE SCALE GENOMIC DNA]</scope>
    <source>
        <strain evidence="4">SAG AM-320-E07</strain>
    </source>
</reference>
<dbReference type="InterPro" id="IPR013766">
    <property type="entry name" value="Thioredoxin_domain"/>
</dbReference>
<dbReference type="PROSITE" id="PS51352">
    <property type="entry name" value="THIOREDOXIN_2"/>
    <property type="match status" value="1"/>
</dbReference>
<dbReference type="CDD" id="cd02947">
    <property type="entry name" value="TRX_family"/>
    <property type="match status" value="1"/>
</dbReference>
<protein>
    <submittedName>
        <fullName evidence="4">Thioredoxin family protein</fullName>
    </submittedName>
</protein>
<sequence length="179" mass="19577">MKTHHRILIVALLAVAIVGVFWVKHREDAGSAPDENAPVPLESLPSPDDTPDDGVAYGTSSSDGLDILGENLPRLVDLGSTKCIPCKKMAPILEEMRSEYAGRLIVEVIDARRDRTTAMLYGIRLIPTQIFYDASGKELFRHEGFYGKEAMLAKWKELGVDLGDSDFDADQSDAANEGS</sequence>
<evidence type="ECO:0000313" key="5">
    <source>
        <dbReference type="Proteomes" id="UP001593833"/>
    </source>
</evidence>
<proteinExistence type="predicted"/>
<keyword evidence="2" id="KW-0812">Transmembrane</keyword>
<keyword evidence="2" id="KW-1133">Transmembrane helix</keyword>
<name>A0ABV6YJ85_UNCEI</name>